<organism evidence="1 2">
    <name type="scientific">Mobilitalea sibirica</name>
    <dbReference type="NCBI Taxonomy" id="1462919"/>
    <lineage>
        <taxon>Bacteria</taxon>
        <taxon>Bacillati</taxon>
        <taxon>Bacillota</taxon>
        <taxon>Clostridia</taxon>
        <taxon>Lachnospirales</taxon>
        <taxon>Lachnospiraceae</taxon>
        <taxon>Mobilitalea</taxon>
    </lineage>
</organism>
<accession>A0A8J7H1T5</accession>
<dbReference type="RefSeq" id="WP_197660702.1">
    <property type="nucleotide sequence ID" value="NZ_JAEAGR010000004.1"/>
</dbReference>
<dbReference type="AlphaFoldDB" id="A0A8J7H1T5"/>
<dbReference type="Proteomes" id="UP000623269">
    <property type="component" value="Unassembled WGS sequence"/>
</dbReference>
<gene>
    <name evidence="1" type="ORF">I5677_06170</name>
</gene>
<proteinExistence type="predicted"/>
<sequence>MCIGGKDNYNQDAVYPFDSYMDDLKDSGCYYLPPEICKDIIITSGVSGVQTPLAIKKIRKKLNKEGAIEEDIPVFRIINRDVLSAYAGVLAESLVAAAEIGKGVEIIIGYPKALVIKVS</sequence>
<dbReference type="EMBL" id="JAEAGR010000004">
    <property type="protein sequence ID" value="MBH1940483.1"/>
    <property type="molecule type" value="Genomic_DNA"/>
</dbReference>
<evidence type="ECO:0000313" key="1">
    <source>
        <dbReference type="EMBL" id="MBH1940483.1"/>
    </source>
</evidence>
<evidence type="ECO:0000313" key="2">
    <source>
        <dbReference type="Proteomes" id="UP000623269"/>
    </source>
</evidence>
<comment type="caution">
    <text evidence="1">The sequence shown here is derived from an EMBL/GenBank/DDBJ whole genome shotgun (WGS) entry which is preliminary data.</text>
</comment>
<protein>
    <submittedName>
        <fullName evidence="1">Uncharacterized protein</fullName>
    </submittedName>
</protein>
<reference evidence="1" key="1">
    <citation type="submission" date="2020-12" db="EMBL/GenBank/DDBJ databases">
        <title>M. sibirica DSM 26468T genome.</title>
        <authorList>
            <person name="Thieme N."/>
            <person name="Rettenmaier R."/>
            <person name="Zverlov V."/>
            <person name="Liebl W."/>
        </authorList>
    </citation>
    <scope>NUCLEOTIDE SEQUENCE</scope>
    <source>
        <strain evidence="1">DSM 26468</strain>
    </source>
</reference>
<keyword evidence="2" id="KW-1185">Reference proteome</keyword>
<name>A0A8J7H1T5_9FIRM</name>